<comment type="caution">
    <text evidence="2">The sequence shown here is derived from an EMBL/GenBank/DDBJ whole genome shotgun (WGS) entry which is preliminary data.</text>
</comment>
<keyword evidence="3" id="KW-1185">Reference proteome</keyword>
<feature type="transmembrane region" description="Helical" evidence="1">
    <location>
        <begin position="29"/>
        <end position="52"/>
    </location>
</feature>
<keyword evidence="1" id="KW-0472">Membrane</keyword>
<accession>A0ABS2STZ2</accession>
<keyword evidence="1" id="KW-1133">Transmembrane helix</keyword>
<protein>
    <recommendedName>
        <fullName evidence="4">Transposase</fullName>
    </recommendedName>
</protein>
<evidence type="ECO:0000313" key="2">
    <source>
        <dbReference type="EMBL" id="MBM7838999.1"/>
    </source>
</evidence>
<feature type="transmembrane region" description="Helical" evidence="1">
    <location>
        <begin position="64"/>
        <end position="84"/>
    </location>
</feature>
<evidence type="ECO:0008006" key="4">
    <source>
        <dbReference type="Google" id="ProtNLM"/>
    </source>
</evidence>
<keyword evidence="1" id="KW-0812">Transmembrane</keyword>
<evidence type="ECO:0000313" key="3">
    <source>
        <dbReference type="Proteomes" id="UP001179280"/>
    </source>
</evidence>
<proteinExistence type="predicted"/>
<dbReference type="RefSeq" id="WP_204466356.1">
    <property type="nucleotide sequence ID" value="NZ_JAFBCV010000006.1"/>
</dbReference>
<dbReference type="EMBL" id="JAFBCV010000006">
    <property type="protein sequence ID" value="MBM7838999.1"/>
    <property type="molecule type" value="Genomic_DNA"/>
</dbReference>
<dbReference type="Proteomes" id="UP001179280">
    <property type="component" value="Unassembled WGS sequence"/>
</dbReference>
<sequence>MILASAFFVVIPICMLLIARKSLIIEKLFSFIATLSFLMTASIISFAIYEVVVEGTVFMTSIHAIFLNPFLLLSGAFLLLFTMYKLLTDLISF</sequence>
<organism evidence="2 3">
    <name type="scientific">Shouchella xiaoxiensis</name>
    <dbReference type="NCBI Taxonomy" id="766895"/>
    <lineage>
        <taxon>Bacteria</taxon>
        <taxon>Bacillati</taxon>
        <taxon>Bacillota</taxon>
        <taxon>Bacilli</taxon>
        <taxon>Bacillales</taxon>
        <taxon>Bacillaceae</taxon>
        <taxon>Shouchella</taxon>
    </lineage>
</organism>
<gene>
    <name evidence="2" type="ORF">JOC54_002269</name>
</gene>
<reference evidence="2" key="1">
    <citation type="submission" date="2021-01" db="EMBL/GenBank/DDBJ databases">
        <title>Genomic Encyclopedia of Type Strains, Phase IV (KMG-IV): sequencing the most valuable type-strain genomes for metagenomic binning, comparative biology and taxonomic classification.</title>
        <authorList>
            <person name="Goeker M."/>
        </authorList>
    </citation>
    <scope>NUCLEOTIDE SEQUENCE</scope>
    <source>
        <strain evidence="2">DSM 21943</strain>
    </source>
</reference>
<name>A0ABS2STZ2_9BACI</name>
<evidence type="ECO:0000256" key="1">
    <source>
        <dbReference type="SAM" id="Phobius"/>
    </source>
</evidence>